<proteinExistence type="predicted"/>
<dbReference type="EMBL" id="BK014770">
    <property type="protein sequence ID" value="DAD75051.1"/>
    <property type="molecule type" value="Genomic_DNA"/>
</dbReference>
<name>A0A8S5LYZ3_9CAUD</name>
<sequence length="40" mass="4551">MTAGKRNGSTLRSTFNSVAFRTRFRSLTLQITCWKGRTSL</sequence>
<evidence type="ECO:0000313" key="1">
    <source>
        <dbReference type="EMBL" id="DAD75051.1"/>
    </source>
</evidence>
<accession>A0A8S5LYZ3</accession>
<reference evidence="1" key="1">
    <citation type="journal article" date="2021" name="Proc. Natl. Acad. Sci. U.S.A.">
        <title>A Catalog of Tens of Thousands of Viruses from Human Metagenomes Reveals Hidden Associations with Chronic Diseases.</title>
        <authorList>
            <person name="Tisza M.J."/>
            <person name="Buck C.B."/>
        </authorList>
    </citation>
    <scope>NUCLEOTIDE SEQUENCE</scope>
    <source>
        <strain evidence="1">Ct9Y44</strain>
    </source>
</reference>
<organism evidence="1">
    <name type="scientific">Siphoviridae sp. ct9Y44</name>
    <dbReference type="NCBI Taxonomy" id="2826176"/>
    <lineage>
        <taxon>Viruses</taxon>
        <taxon>Duplodnaviria</taxon>
        <taxon>Heunggongvirae</taxon>
        <taxon>Uroviricota</taxon>
        <taxon>Caudoviricetes</taxon>
    </lineage>
</organism>
<protein>
    <submittedName>
        <fullName evidence="1">Uncharacterized protein</fullName>
    </submittedName>
</protein>